<feature type="transmembrane region" description="Helical" evidence="6">
    <location>
        <begin position="424"/>
        <end position="449"/>
    </location>
</feature>
<keyword evidence="9" id="KW-1185">Reference proteome</keyword>
<comment type="subcellular location">
    <subcellularLocation>
        <location evidence="1">Membrane</location>
        <topology evidence="1">Multi-pass membrane protein</topology>
    </subcellularLocation>
</comment>
<feature type="transmembrane region" description="Helical" evidence="6">
    <location>
        <begin position="375"/>
        <end position="392"/>
    </location>
</feature>
<feature type="region of interest" description="Disordered" evidence="5">
    <location>
        <begin position="1"/>
        <end position="27"/>
    </location>
</feature>
<gene>
    <name evidence="8" type="ORF">Pmar_PMAR029630</name>
</gene>
<dbReference type="GO" id="GO:0050291">
    <property type="term" value="F:sphingosine N-acyltransferase activity"/>
    <property type="evidence" value="ECO:0007669"/>
    <property type="project" value="InterPro"/>
</dbReference>
<proteinExistence type="predicted"/>
<feature type="transmembrane region" description="Helical" evidence="6">
    <location>
        <begin position="152"/>
        <end position="170"/>
    </location>
</feature>
<dbReference type="EMBL" id="GG677097">
    <property type="protein sequence ID" value="EER11009.1"/>
    <property type="molecule type" value="Genomic_DNA"/>
</dbReference>
<dbReference type="InterPro" id="IPR006634">
    <property type="entry name" value="TLC-dom"/>
</dbReference>
<dbReference type="PANTHER" id="PTHR12560">
    <property type="entry name" value="LONGEVITY ASSURANCE FACTOR 1 LAG1"/>
    <property type="match status" value="1"/>
</dbReference>
<feature type="compositionally biased region" description="Low complexity" evidence="5">
    <location>
        <begin position="1"/>
        <end position="25"/>
    </location>
</feature>
<dbReference type="RefSeq" id="XP_002779214.1">
    <property type="nucleotide sequence ID" value="XM_002779168.1"/>
</dbReference>
<organism evidence="9">
    <name type="scientific">Perkinsus marinus (strain ATCC 50983 / TXsc)</name>
    <dbReference type="NCBI Taxonomy" id="423536"/>
    <lineage>
        <taxon>Eukaryota</taxon>
        <taxon>Sar</taxon>
        <taxon>Alveolata</taxon>
        <taxon>Perkinsozoa</taxon>
        <taxon>Perkinsea</taxon>
        <taxon>Perkinsida</taxon>
        <taxon>Perkinsidae</taxon>
        <taxon>Perkinsus</taxon>
    </lineage>
</organism>
<dbReference type="OrthoDB" id="537032at2759"/>
<evidence type="ECO:0000256" key="6">
    <source>
        <dbReference type="SAM" id="Phobius"/>
    </source>
</evidence>
<evidence type="ECO:0000256" key="5">
    <source>
        <dbReference type="SAM" id="MobiDB-lite"/>
    </source>
</evidence>
<feature type="compositionally biased region" description="Basic and acidic residues" evidence="5">
    <location>
        <begin position="546"/>
        <end position="555"/>
    </location>
</feature>
<evidence type="ECO:0000256" key="2">
    <source>
        <dbReference type="ARBA" id="ARBA00022692"/>
    </source>
</evidence>
<dbReference type="InterPro" id="IPR016439">
    <property type="entry name" value="Lag1/Lac1-like"/>
</dbReference>
<feature type="transmembrane region" description="Helical" evidence="6">
    <location>
        <begin position="399"/>
        <end position="418"/>
    </location>
</feature>
<dbReference type="SMART" id="SM00724">
    <property type="entry name" value="TLC"/>
    <property type="match status" value="1"/>
</dbReference>
<evidence type="ECO:0000256" key="4">
    <source>
        <dbReference type="ARBA" id="ARBA00023136"/>
    </source>
</evidence>
<reference evidence="8 9" key="1">
    <citation type="submission" date="2008-07" db="EMBL/GenBank/DDBJ databases">
        <authorList>
            <person name="El-Sayed N."/>
            <person name="Caler E."/>
            <person name="Inman J."/>
            <person name="Amedeo P."/>
            <person name="Hass B."/>
            <person name="Wortman J."/>
        </authorList>
    </citation>
    <scope>NUCLEOTIDE SEQUENCE [LARGE SCALE GENOMIC DNA]</scope>
    <source>
        <strain evidence="9">ATCC 50983 / TXsc</strain>
    </source>
</reference>
<dbReference type="Pfam" id="PF03798">
    <property type="entry name" value="TRAM_LAG1_CLN8"/>
    <property type="match status" value="1"/>
</dbReference>
<keyword evidence="4 6" id="KW-0472">Membrane</keyword>
<dbReference type="GO" id="GO:0016020">
    <property type="term" value="C:membrane"/>
    <property type="evidence" value="ECO:0007669"/>
    <property type="project" value="UniProtKB-SubCell"/>
</dbReference>
<evidence type="ECO:0000259" key="7">
    <source>
        <dbReference type="SMART" id="SM00724"/>
    </source>
</evidence>
<dbReference type="GO" id="GO:0046513">
    <property type="term" value="P:ceramide biosynthetic process"/>
    <property type="evidence" value="ECO:0007669"/>
    <property type="project" value="InterPro"/>
</dbReference>
<dbReference type="InParanoid" id="C5KX05"/>
<feature type="region of interest" description="Disordered" evidence="5">
    <location>
        <begin position="539"/>
        <end position="561"/>
    </location>
</feature>
<dbReference type="AlphaFoldDB" id="C5KX05"/>
<name>C5KX05_PERM5</name>
<feature type="domain" description="TLC" evidence="7">
    <location>
        <begin position="317"/>
        <end position="529"/>
    </location>
</feature>
<dbReference type="Proteomes" id="UP000007800">
    <property type="component" value="Unassembled WGS sequence"/>
</dbReference>
<feature type="transmembrane region" description="Helical" evidence="6">
    <location>
        <begin position="501"/>
        <end position="521"/>
    </location>
</feature>
<keyword evidence="3 6" id="KW-1133">Transmembrane helix</keyword>
<evidence type="ECO:0000256" key="3">
    <source>
        <dbReference type="ARBA" id="ARBA00022989"/>
    </source>
</evidence>
<feature type="transmembrane region" description="Helical" evidence="6">
    <location>
        <begin position="461"/>
        <end position="481"/>
    </location>
</feature>
<keyword evidence="2 6" id="KW-0812">Transmembrane</keyword>
<sequence>MPSPVSDATSTTSSSNDPDGGSSSVDDCDLRIKALEKELESLQRKLVSHEMVIQELCGIGVEWKRTQPSGGDGREKVNRVPSPEELRQAVVVIAEELTLKRKILYAQWSYSSELATFYSAMVDNGMDLPPLEELSSKFGQVFVFAASVIERLLRTVVWVLFAAMLGYGILRRLRSAPEEGDPRDGIEVAASDLSMAESTETEKLERKVSEFSRRSRSRDSAVVQRMLTDSSYCKGVRGMDKGRGEMPVVGFEPGLAQWEVEVMCSTARLEVLWSVPRHVNMHVIRFSLSGAYHKVFANAPCLFDRIIPKGLPAKTLRKLKENMWYTCWHTFTSCYGFYVVSHEAWFSFSRLLTDPVGMLFVDPGVHDRSIGLERYYLVEISFWCSCLAFIMIETVRKDFYQMFFHHLITISLMIGSFYLKYHRIGLTVIFLHNISDVPLYVAKTVGYLAEKYEWLKTPTDLAFANFAFGFLFSRLYVYPRICVIPACTYAIEYKRPLKDCMLAIFLVLLQCLHIIWGSMIIKMIFKTIKHHGVLADGDIRSDDEESTPKGEEPIAHKKKVQ</sequence>
<evidence type="ECO:0000313" key="9">
    <source>
        <dbReference type="Proteomes" id="UP000007800"/>
    </source>
</evidence>
<evidence type="ECO:0000313" key="8">
    <source>
        <dbReference type="EMBL" id="EER11009.1"/>
    </source>
</evidence>
<dbReference type="PANTHER" id="PTHR12560:SF0">
    <property type="entry name" value="LD18904P"/>
    <property type="match status" value="1"/>
</dbReference>
<accession>C5KX05</accession>
<dbReference type="GO" id="GO:0005783">
    <property type="term" value="C:endoplasmic reticulum"/>
    <property type="evidence" value="ECO:0007669"/>
    <property type="project" value="TreeGrafter"/>
</dbReference>
<protein>
    <submittedName>
        <fullName evidence="8">Longevity assurance factor, putative</fullName>
    </submittedName>
</protein>
<evidence type="ECO:0000256" key="1">
    <source>
        <dbReference type="ARBA" id="ARBA00004141"/>
    </source>
</evidence>
<dbReference type="GeneID" id="9056225"/>